<evidence type="ECO:0000313" key="3">
    <source>
        <dbReference type="Proteomes" id="UP001597548"/>
    </source>
</evidence>
<accession>A0ABW5ZT75</accession>
<dbReference type="PANTHER" id="PTHR32060:SF30">
    <property type="entry name" value="CARBOXY-TERMINAL PROCESSING PROTEASE CTPA"/>
    <property type="match status" value="1"/>
</dbReference>
<dbReference type="Gene3D" id="2.60.120.260">
    <property type="entry name" value="Galactose-binding domain-like"/>
    <property type="match status" value="1"/>
</dbReference>
<dbReference type="Gene3D" id="3.90.226.10">
    <property type="entry name" value="2-enoyl-CoA Hydratase, Chain A, domain 1"/>
    <property type="match status" value="1"/>
</dbReference>
<proteinExistence type="predicted"/>
<evidence type="ECO:0000313" key="2">
    <source>
        <dbReference type="EMBL" id="MFD2916219.1"/>
    </source>
</evidence>
<reference evidence="3" key="1">
    <citation type="journal article" date="2019" name="Int. J. Syst. Evol. Microbiol.">
        <title>The Global Catalogue of Microorganisms (GCM) 10K type strain sequencing project: providing services to taxonomists for standard genome sequencing and annotation.</title>
        <authorList>
            <consortium name="The Broad Institute Genomics Platform"/>
            <consortium name="The Broad Institute Genome Sequencing Center for Infectious Disease"/>
            <person name="Wu L."/>
            <person name="Ma J."/>
        </authorList>
    </citation>
    <scope>NUCLEOTIDE SEQUENCE [LARGE SCALE GENOMIC DNA]</scope>
    <source>
        <strain evidence="3">KCTC 32514</strain>
    </source>
</reference>
<sequence>MNTNSKSIIIFTFFSFFILVSIHAQILNNDFEISNDSIPKHPKDWKFINTNEAQFSLTSSTTSSGSKSFIVDLTNNTSNKNHYFSQVVKFQGKKLQRVLLTFYMKSDLDGTAGIWWQARDKNDMQIGFTNSGMQNQQVSNKTEWSKYTLLLTINEKCTQFIIGGYANGKGKVWFDNFKVEDIKLADTNPPKEVKAYLKAFTNIVKTHSLYKDSLNWKQIDNDLKYLSKGINSIDAVGSPKNYIINMLKEAGDNHSFIAPKIAFEKSQNSQTSTSVPYSKLLDNNIGYINVPDFSSRNDSVKVKFATKIQGLIKSLDTEHTINGWVVDLRDNPGGNMHPMLAGLGPLTGEGTSGYFISGKDKSSEAWFYKNGGFGVGHNITTQVENPYVIKQSNPKIAVLISSRTGSSGEMTAVAFIGKDNTTLFGQTSGGYTTTNQDFELPNGDRVYLASGFVADRNNVIYPKSLQPDVTVIEDGKDLDKTLEAALKWLQE</sequence>
<keyword evidence="3" id="KW-1185">Reference proteome</keyword>
<evidence type="ECO:0000259" key="1">
    <source>
        <dbReference type="SMART" id="SM00245"/>
    </source>
</evidence>
<dbReference type="RefSeq" id="WP_194508226.1">
    <property type="nucleotide sequence ID" value="NZ_JADILU010000004.1"/>
</dbReference>
<dbReference type="InterPro" id="IPR005151">
    <property type="entry name" value="Tail-specific_protease"/>
</dbReference>
<dbReference type="InterPro" id="IPR029045">
    <property type="entry name" value="ClpP/crotonase-like_dom_sf"/>
</dbReference>
<name>A0ABW5ZT75_9FLAO</name>
<organism evidence="2 3">
    <name type="scientific">Psychroserpens luteus</name>
    <dbReference type="NCBI Taxonomy" id="1434066"/>
    <lineage>
        <taxon>Bacteria</taxon>
        <taxon>Pseudomonadati</taxon>
        <taxon>Bacteroidota</taxon>
        <taxon>Flavobacteriia</taxon>
        <taxon>Flavobacteriales</taxon>
        <taxon>Flavobacteriaceae</taxon>
        <taxon>Psychroserpens</taxon>
    </lineage>
</organism>
<dbReference type="Proteomes" id="UP001597548">
    <property type="component" value="Unassembled WGS sequence"/>
</dbReference>
<dbReference type="InterPro" id="IPR008979">
    <property type="entry name" value="Galactose-bd-like_sf"/>
</dbReference>
<dbReference type="PANTHER" id="PTHR32060">
    <property type="entry name" value="TAIL-SPECIFIC PROTEASE"/>
    <property type="match status" value="1"/>
</dbReference>
<dbReference type="Pfam" id="PF03572">
    <property type="entry name" value="Peptidase_S41"/>
    <property type="match status" value="1"/>
</dbReference>
<dbReference type="SUPFAM" id="SSF49785">
    <property type="entry name" value="Galactose-binding domain-like"/>
    <property type="match status" value="1"/>
</dbReference>
<dbReference type="SMART" id="SM00245">
    <property type="entry name" value="TSPc"/>
    <property type="match status" value="1"/>
</dbReference>
<dbReference type="EMBL" id="JBHUOS010000009">
    <property type="protein sequence ID" value="MFD2916219.1"/>
    <property type="molecule type" value="Genomic_DNA"/>
</dbReference>
<protein>
    <submittedName>
        <fullName evidence="2">S41 family peptidase</fullName>
    </submittedName>
</protein>
<feature type="domain" description="Tail specific protease" evidence="1">
    <location>
        <begin position="239"/>
        <end position="472"/>
    </location>
</feature>
<comment type="caution">
    <text evidence="2">The sequence shown here is derived from an EMBL/GenBank/DDBJ whole genome shotgun (WGS) entry which is preliminary data.</text>
</comment>
<gene>
    <name evidence="2" type="ORF">ACFS29_11255</name>
</gene>
<dbReference type="SUPFAM" id="SSF52096">
    <property type="entry name" value="ClpP/crotonase"/>
    <property type="match status" value="1"/>
</dbReference>